<accession>A0A139WQV4</accession>
<evidence type="ECO:0000313" key="3">
    <source>
        <dbReference type="Proteomes" id="UP000076925"/>
    </source>
</evidence>
<organism evidence="2 3">
    <name type="scientific">Scytonema hofmannii PCC 7110</name>
    <dbReference type="NCBI Taxonomy" id="128403"/>
    <lineage>
        <taxon>Bacteria</taxon>
        <taxon>Bacillati</taxon>
        <taxon>Cyanobacteriota</taxon>
        <taxon>Cyanophyceae</taxon>
        <taxon>Nostocales</taxon>
        <taxon>Scytonemataceae</taxon>
        <taxon>Scytonema</taxon>
    </lineage>
</organism>
<dbReference type="InterPro" id="IPR032750">
    <property type="entry name" value="TnsD_C"/>
</dbReference>
<proteinExistence type="predicted"/>
<keyword evidence="3" id="KW-1185">Reference proteome</keyword>
<reference evidence="2 3" key="1">
    <citation type="journal article" date="2013" name="Genome Biol. Evol.">
        <title>Genomes of Stigonematalean cyanobacteria (subsection V) and the evolution of oxygenic photosynthesis from prokaryotes to plastids.</title>
        <authorList>
            <person name="Dagan T."/>
            <person name="Roettger M."/>
            <person name="Stucken K."/>
            <person name="Landan G."/>
            <person name="Koch R."/>
            <person name="Major P."/>
            <person name="Gould S.B."/>
            <person name="Goremykin V.V."/>
            <person name="Rippka R."/>
            <person name="Tandeau de Marsac N."/>
            <person name="Gugger M."/>
            <person name="Lockhart P.J."/>
            <person name="Allen J.F."/>
            <person name="Brune I."/>
            <person name="Maus I."/>
            <person name="Puhler A."/>
            <person name="Martin W.F."/>
        </authorList>
    </citation>
    <scope>NUCLEOTIDE SEQUENCE [LARGE SCALE GENOMIC DNA]</scope>
    <source>
        <strain evidence="2 3">PCC 7110</strain>
    </source>
</reference>
<comment type="caution">
    <text evidence="2">The sequence shown here is derived from an EMBL/GenBank/DDBJ whole genome shotgun (WGS) entry which is preliminary data.</text>
</comment>
<evidence type="ECO:0000259" key="1">
    <source>
        <dbReference type="Pfam" id="PF15978"/>
    </source>
</evidence>
<feature type="domain" description="Transposon Tn7 transposition protein TnsD C-terminal" evidence="1">
    <location>
        <begin position="16"/>
        <end position="89"/>
    </location>
</feature>
<evidence type="ECO:0000313" key="2">
    <source>
        <dbReference type="EMBL" id="KYC34802.1"/>
    </source>
</evidence>
<dbReference type="Pfam" id="PF15978">
    <property type="entry name" value="TnsD"/>
    <property type="match status" value="1"/>
</dbReference>
<protein>
    <recommendedName>
        <fullName evidence="1">Transposon Tn7 transposition protein TnsD C-terminal domain-containing protein</fullName>
    </recommendedName>
</protein>
<gene>
    <name evidence="2" type="ORF">WA1_49650</name>
</gene>
<dbReference type="AlphaFoldDB" id="A0A139WQV4"/>
<sequence length="107" mass="12461">MHSQSDRDPPYSYIENPRGTFECNCGFKYTKSGAGTTEVDEFRFETIVAFGQLWEQKYLECSDADRQNFQSIAYNLSINYGNISRNMLRKLEALWKALNNHVRTDCD</sequence>
<dbReference type="STRING" id="128403.WA1_49650"/>
<dbReference type="Proteomes" id="UP000076925">
    <property type="component" value="Unassembled WGS sequence"/>
</dbReference>
<dbReference type="EMBL" id="ANNX02000064">
    <property type="protein sequence ID" value="KYC34802.1"/>
    <property type="molecule type" value="Genomic_DNA"/>
</dbReference>
<name>A0A139WQV4_9CYAN</name>